<dbReference type="OrthoDB" id="9332038at2759"/>
<feature type="compositionally biased region" description="Gly residues" evidence="1">
    <location>
        <begin position="1"/>
        <end position="12"/>
    </location>
</feature>
<evidence type="ECO:0000256" key="1">
    <source>
        <dbReference type="SAM" id="MobiDB-lite"/>
    </source>
</evidence>
<organism evidence="2 3">
    <name type="scientific">Ooceraea biroi</name>
    <name type="common">Clonal raider ant</name>
    <name type="synonym">Cerapachys biroi</name>
    <dbReference type="NCBI Taxonomy" id="2015173"/>
    <lineage>
        <taxon>Eukaryota</taxon>
        <taxon>Metazoa</taxon>
        <taxon>Ecdysozoa</taxon>
        <taxon>Arthropoda</taxon>
        <taxon>Hexapoda</taxon>
        <taxon>Insecta</taxon>
        <taxon>Pterygota</taxon>
        <taxon>Neoptera</taxon>
        <taxon>Endopterygota</taxon>
        <taxon>Hymenoptera</taxon>
        <taxon>Apocrita</taxon>
        <taxon>Aculeata</taxon>
        <taxon>Formicoidea</taxon>
        <taxon>Formicidae</taxon>
        <taxon>Dorylinae</taxon>
        <taxon>Ooceraea</taxon>
    </lineage>
</organism>
<keyword evidence="3" id="KW-1185">Reference proteome</keyword>
<sequence>MEYGGGGGGARGGVQPPTAGARGITGTDTTDAAWHKHEQMMLMESRHKQQCEYERTFLPTIHFDASRVSTNPVFHPRRERARIRTGGGNFWLRIIGLRAEGGRRKWFISWSRIDWEWRGNERVKALRRSLGKTSYLISRTMLHD</sequence>
<evidence type="ECO:0000313" key="2">
    <source>
        <dbReference type="EMBL" id="EZA49399.1"/>
    </source>
</evidence>
<accession>A0A026W2Y7</accession>
<evidence type="ECO:0000313" key="3">
    <source>
        <dbReference type="Proteomes" id="UP000053097"/>
    </source>
</evidence>
<reference evidence="2 3" key="1">
    <citation type="journal article" date="2014" name="Curr. Biol.">
        <title>The genome of the clonal raider ant Cerapachys biroi.</title>
        <authorList>
            <person name="Oxley P.R."/>
            <person name="Ji L."/>
            <person name="Fetter-Pruneda I."/>
            <person name="McKenzie S.K."/>
            <person name="Li C."/>
            <person name="Hu H."/>
            <person name="Zhang G."/>
            <person name="Kronauer D.J."/>
        </authorList>
    </citation>
    <scope>NUCLEOTIDE SEQUENCE [LARGE SCALE GENOMIC DNA]</scope>
</reference>
<name>A0A026W2Y7_OOCBI</name>
<dbReference type="AlphaFoldDB" id="A0A026W2Y7"/>
<dbReference type="EMBL" id="KK107519">
    <property type="protein sequence ID" value="EZA49399.1"/>
    <property type="molecule type" value="Genomic_DNA"/>
</dbReference>
<proteinExistence type="predicted"/>
<dbReference type="Proteomes" id="UP000053097">
    <property type="component" value="Unassembled WGS sequence"/>
</dbReference>
<gene>
    <name evidence="2" type="ORF">X777_11897</name>
</gene>
<feature type="region of interest" description="Disordered" evidence="1">
    <location>
        <begin position="1"/>
        <end position="28"/>
    </location>
</feature>
<protein>
    <submittedName>
        <fullName evidence="2">Uncharacterized protein</fullName>
    </submittedName>
</protein>